<dbReference type="SUPFAM" id="SSF51735">
    <property type="entry name" value="NAD(P)-binding Rossmann-fold domains"/>
    <property type="match status" value="1"/>
</dbReference>
<dbReference type="PANTHER" id="PTHR44196:SF1">
    <property type="entry name" value="DEHYDROGENASE_REDUCTASE SDR FAMILY MEMBER 7B"/>
    <property type="match status" value="1"/>
</dbReference>
<evidence type="ECO:0000313" key="9">
    <source>
        <dbReference type="Ensembl" id="ENSPMAP00000005802.1"/>
    </source>
</evidence>
<feature type="transmembrane region" description="Helical" evidence="7">
    <location>
        <begin position="298"/>
        <end position="318"/>
    </location>
</feature>
<dbReference type="STRING" id="7757.ENSPMAP00000005802"/>
<reference evidence="9" key="1">
    <citation type="submission" date="2025-08" db="UniProtKB">
        <authorList>
            <consortium name="Ensembl"/>
        </authorList>
    </citation>
    <scope>IDENTIFICATION</scope>
</reference>
<feature type="transmembrane region" description="Helical" evidence="7">
    <location>
        <begin position="25"/>
        <end position="43"/>
    </location>
</feature>
<evidence type="ECO:0000256" key="5">
    <source>
        <dbReference type="ARBA" id="ARBA00043014"/>
    </source>
</evidence>
<dbReference type="GO" id="GO:0006629">
    <property type="term" value="P:lipid metabolic process"/>
    <property type="evidence" value="ECO:0007669"/>
    <property type="project" value="UniProtKB-ARBA"/>
</dbReference>
<organism evidence="9">
    <name type="scientific">Petromyzon marinus</name>
    <name type="common">Sea lamprey</name>
    <dbReference type="NCBI Taxonomy" id="7757"/>
    <lineage>
        <taxon>Eukaryota</taxon>
        <taxon>Metazoa</taxon>
        <taxon>Chordata</taxon>
        <taxon>Craniata</taxon>
        <taxon>Vertebrata</taxon>
        <taxon>Cyclostomata</taxon>
        <taxon>Hyperoartia</taxon>
        <taxon>Petromyzontiformes</taxon>
        <taxon>Petromyzontidae</taxon>
        <taxon>Petromyzon</taxon>
    </lineage>
</organism>
<dbReference type="Gene3D" id="3.40.50.720">
    <property type="entry name" value="NAD(P)-binding Rossmann-like Domain"/>
    <property type="match status" value="1"/>
</dbReference>
<keyword evidence="7" id="KW-0472">Membrane</keyword>
<dbReference type="PANTHER" id="PTHR44196">
    <property type="entry name" value="DEHYDROGENASE/REDUCTASE SDR FAMILY MEMBER 7B"/>
    <property type="match status" value="1"/>
</dbReference>
<dbReference type="GO" id="GO:0016020">
    <property type="term" value="C:membrane"/>
    <property type="evidence" value="ECO:0007669"/>
    <property type="project" value="TreeGrafter"/>
</dbReference>
<protein>
    <recommendedName>
        <fullName evidence="4">Dehydrogenase/reductase SDR family member 7B</fullName>
    </recommendedName>
    <alternativeName>
        <fullName evidence="5">Short-chain dehydrogenase/reductase family 32C member 1</fullName>
    </alternativeName>
</protein>
<dbReference type="InterPro" id="IPR036291">
    <property type="entry name" value="NAD(P)-bd_dom_sf"/>
</dbReference>
<sequence length="332" mass="35235">CVWCAGRRGSPMLRGLEFGGGGAAAMPYLVAGGLGLLLLYRLLRRLQRRMRSLHGKVVVVTGASSGLGLACARAFHAEGARLVLCGRDLRRLESLRDELSERVRILAPQGPEDRTPRVVPFDLGSPGEVARAAELVVAAHGRVDVLVSGAGISYRGEAALTAMDVHRQLMEVNYFGAIALLTALLPSMLKQGEGHIVAISSVQGRIAIPFRSAYAASKHATQAYFDSLRAEVADSGLKVTVVSPGYIRTNLSLNALTADGTPYHAQDANTAGGRSPDSVAQDVVGAVLDGRAEVVSAGLVPTAAVYLRTLLPSLYFILMARRARSDRKKAEQ</sequence>
<keyword evidence="7" id="KW-1133">Transmembrane helix</keyword>
<accession>S4RKR9</accession>
<dbReference type="CDD" id="cd05332">
    <property type="entry name" value="11beta-HSD1_like_SDR_c"/>
    <property type="match status" value="1"/>
</dbReference>
<comment type="similarity">
    <text evidence="1 6">Belongs to the short-chain dehydrogenases/reductases (SDR) family.</text>
</comment>
<keyword evidence="7" id="KW-0812">Transmembrane</keyword>
<dbReference type="InterPro" id="IPR002347">
    <property type="entry name" value="SDR_fam"/>
</dbReference>
<evidence type="ECO:0000256" key="7">
    <source>
        <dbReference type="SAM" id="Phobius"/>
    </source>
</evidence>
<evidence type="ECO:0000256" key="3">
    <source>
        <dbReference type="ARBA" id="ARBA00037096"/>
    </source>
</evidence>
<dbReference type="AlphaFoldDB" id="S4RKR9"/>
<feature type="transmembrane region" description="Helical" evidence="7">
    <location>
        <begin position="172"/>
        <end position="189"/>
    </location>
</feature>
<dbReference type="SMART" id="SM00822">
    <property type="entry name" value="PKS_KR"/>
    <property type="match status" value="1"/>
</dbReference>
<dbReference type="PRINTS" id="PR00081">
    <property type="entry name" value="GDHRDH"/>
</dbReference>
<feature type="domain" description="Ketoreductase" evidence="8">
    <location>
        <begin position="56"/>
        <end position="250"/>
    </location>
</feature>
<dbReference type="PRINTS" id="PR00080">
    <property type="entry name" value="SDRFAMILY"/>
</dbReference>
<dbReference type="Pfam" id="PF00106">
    <property type="entry name" value="adh_short"/>
    <property type="match status" value="1"/>
</dbReference>
<evidence type="ECO:0000256" key="1">
    <source>
        <dbReference type="ARBA" id="ARBA00006484"/>
    </source>
</evidence>
<dbReference type="InterPro" id="IPR057326">
    <property type="entry name" value="KR_dom"/>
</dbReference>
<dbReference type="Ensembl" id="ENSPMAT00000005828.1">
    <property type="protein sequence ID" value="ENSPMAP00000005802.1"/>
    <property type="gene ID" value="ENSPMAG00000005267.1"/>
</dbReference>
<dbReference type="InterPro" id="IPR020904">
    <property type="entry name" value="Sc_DH/Rdtase_CS"/>
</dbReference>
<name>S4RKR9_PETMA</name>
<keyword evidence="2" id="KW-0560">Oxidoreductase</keyword>
<dbReference type="OMA" id="YFWIMAK"/>
<evidence type="ECO:0000256" key="4">
    <source>
        <dbReference type="ARBA" id="ARBA00040419"/>
    </source>
</evidence>
<evidence type="ECO:0000256" key="2">
    <source>
        <dbReference type="ARBA" id="ARBA00023002"/>
    </source>
</evidence>
<dbReference type="GO" id="GO:0016491">
    <property type="term" value="F:oxidoreductase activity"/>
    <property type="evidence" value="ECO:0007669"/>
    <property type="project" value="UniProtKB-KW"/>
</dbReference>
<evidence type="ECO:0000259" key="8">
    <source>
        <dbReference type="SMART" id="SM00822"/>
    </source>
</evidence>
<dbReference type="HOGENOM" id="CLU_010194_2_1_1"/>
<dbReference type="GeneTree" id="ENSGT00940000158171"/>
<proteinExistence type="inferred from homology"/>
<dbReference type="PROSITE" id="PS00061">
    <property type="entry name" value="ADH_SHORT"/>
    <property type="match status" value="1"/>
</dbReference>
<comment type="function">
    <text evidence="3">Putative oxidoreductase.</text>
</comment>
<evidence type="ECO:0000256" key="6">
    <source>
        <dbReference type="RuleBase" id="RU000363"/>
    </source>
</evidence>
<reference evidence="9" key="2">
    <citation type="submission" date="2025-09" db="UniProtKB">
        <authorList>
            <consortium name="Ensembl"/>
        </authorList>
    </citation>
    <scope>IDENTIFICATION</scope>
</reference>